<dbReference type="OrthoDB" id="9801221at2"/>
<keyword evidence="3" id="KW-1185">Reference proteome</keyword>
<accession>H0E7J2</accession>
<proteinExistence type="predicted"/>
<feature type="transmembrane region" description="Helical" evidence="1">
    <location>
        <begin position="163"/>
        <end position="185"/>
    </location>
</feature>
<keyword evidence="1" id="KW-0472">Membrane</keyword>
<evidence type="ECO:0000313" key="2">
    <source>
        <dbReference type="EMBL" id="EHN10363.1"/>
    </source>
</evidence>
<dbReference type="AlphaFoldDB" id="H0E7J2"/>
<feature type="transmembrane region" description="Helical" evidence="1">
    <location>
        <begin position="77"/>
        <end position="98"/>
    </location>
</feature>
<keyword evidence="1" id="KW-0812">Transmembrane</keyword>
<name>H0E7J2_9ACTN</name>
<protein>
    <submittedName>
        <fullName evidence="2">Uncharacterized protein</fullName>
    </submittedName>
</protein>
<feature type="transmembrane region" description="Helical" evidence="1">
    <location>
        <begin position="105"/>
        <end position="125"/>
    </location>
</feature>
<organism evidence="2 3">
    <name type="scientific">Patulibacter medicamentivorans</name>
    <dbReference type="NCBI Taxonomy" id="1097667"/>
    <lineage>
        <taxon>Bacteria</taxon>
        <taxon>Bacillati</taxon>
        <taxon>Actinomycetota</taxon>
        <taxon>Thermoleophilia</taxon>
        <taxon>Solirubrobacterales</taxon>
        <taxon>Patulibacteraceae</taxon>
        <taxon>Patulibacter</taxon>
    </lineage>
</organism>
<evidence type="ECO:0000256" key="1">
    <source>
        <dbReference type="SAM" id="Phobius"/>
    </source>
</evidence>
<comment type="caution">
    <text evidence="2">The sequence shown here is derived from an EMBL/GenBank/DDBJ whole genome shotgun (WGS) entry which is preliminary data.</text>
</comment>
<reference evidence="2 3" key="1">
    <citation type="journal article" date="2013" name="Biodegradation">
        <title>Quantitative proteomic analysis of ibuprofen-degrading Patulibacter sp. strain I11.</title>
        <authorList>
            <person name="Almeida B."/>
            <person name="Kjeldal H."/>
            <person name="Lolas I."/>
            <person name="Knudsen A.D."/>
            <person name="Carvalho G."/>
            <person name="Nielsen K.L."/>
            <person name="Barreto Crespo M.T."/>
            <person name="Stensballe A."/>
            <person name="Nielsen J.L."/>
        </authorList>
    </citation>
    <scope>NUCLEOTIDE SEQUENCE [LARGE SCALE GENOMIC DNA]</scope>
    <source>
        <strain evidence="2 3">I11</strain>
    </source>
</reference>
<dbReference type="EMBL" id="AGUD01000225">
    <property type="protein sequence ID" value="EHN10363.1"/>
    <property type="molecule type" value="Genomic_DNA"/>
</dbReference>
<dbReference type="Proteomes" id="UP000005143">
    <property type="component" value="Unassembled WGS sequence"/>
</dbReference>
<gene>
    <name evidence="2" type="ORF">PAI11_27940</name>
</gene>
<evidence type="ECO:0000313" key="3">
    <source>
        <dbReference type="Proteomes" id="UP000005143"/>
    </source>
</evidence>
<sequence>MPSRLIRRLAPGRLHPLLALAAAFVSILLAHRLWVEDPGVEYGGGPIGALAQLAHTVNLLFHEAGHLLLMPTGWRTAILLAGTLLQLLVPLAMLGLAIRERRTGAVVVVLNLLSASCYAAATYVADARERSLPLITGDSDHHDWGQLIYEIWDLPGAEDPIALVLRIAGIAAFVAALVACAAGVWRWGRAGDRGEVGAAAPTTGPYGR</sequence>
<dbReference type="RefSeq" id="WP_007576298.1">
    <property type="nucleotide sequence ID" value="NZ_AGUD01000225.1"/>
</dbReference>
<keyword evidence="1" id="KW-1133">Transmembrane helix</keyword>